<comment type="similarity">
    <text evidence="2">Belongs to the terpene cyclase/mutase family.</text>
</comment>
<keyword evidence="6" id="KW-1185">Reference proteome</keyword>
<sequence>MRPGAHADRRDIEAGRAHGVRFLLQHFQSQGEGRFSGRARSRVLETALTLHVLKLADLDPAWQQRLRDHLLRHEAHTDDFSRLLALAALGRARTDDALEPLQRLLGTLEYAKRRKKALLLMVMVELGLTSLEHSGVIPEDFAERAVHRFSESYGAALRLIHARHSKGTSTPAAGDLALLESRQAPNGSWEQQSLITLVTMMALGPTHPAFSRGLRFLRLLEQEDGGIPFLHDVDVWLNAMIGLSLQAGALLPEARRDVSRFLARRQHPNGGWGFTDGVQQTDTDSTANCTQVLLQEDAVLFEPVVHRALDYFQALHREDGGYPTYEREAESEITLTANILLVQGLMLHRRPDLRPAMHRTRQFLRERQRSDGRFETSWSQCESYSIFRVLWALECHDQAEPGLPPDLVHERALRYLLESQGEDGGWRQSAAAPVPDGLSTAYALAALSLPRCADRIPPSCRRRATGYLLHQQDPRTGEFVSIPDQLGPRPISFDVPLLSTAMAVLALSLAQSRPSVEPSHVD</sequence>
<dbReference type="RefSeq" id="WP_170300545.1">
    <property type="nucleotide sequence ID" value="NZ_BJXR01000062.1"/>
</dbReference>
<dbReference type="CDD" id="cd00688">
    <property type="entry name" value="ISOPREN_C2_like"/>
    <property type="match status" value="1"/>
</dbReference>
<feature type="domain" description="Prenyltransferase alpha-alpha toroid" evidence="4">
    <location>
        <begin position="254"/>
        <end position="450"/>
    </location>
</feature>
<dbReference type="EMBL" id="FOIB01000003">
    <property type="protein sequence ID" value="SET76349.1"/>
    <property type="molecule type" value="Genomic_DNA"/>
</dbReference>
<evidence type="ECO:0000259" key="4">
    <source>
        <dbReference type="Pfam" id="PF00432"/>
    </source>
</evidence>
<dbReference type="InterPro" id="IPR008930">
    <property type="entry name" value="Terpenoid_cyclase/PrenylTrfase"/>
</dbReference>
<organism evidence="5 6">
    <name type="scientific">Myxococcus fulvus</name>
    <dbReference type="NCBI Taxonomy" id="33"/>
    <lineage>
        <taxon>Bacteria</taxon>
        <taxon>Pseudomonadati</taxon>
        <taxon>Myxococcota</taxon>
        <taxon>Myxococcia</taxon>
        <taxon>Myxococcales</taxon>
        <taxon>Cystobacterineae</taxon>
        <taxon>Myxococcaceae</taxon>
        <taxon>Myxococcus</taxon>
    </lineage>
</organism>
<reference evidence="5 6" key="1">
    <citation type="submission" date="2016-10" db="EMBL/GenBank/DDBJ databases">
        <authorList>
            <person name="Varghese N."/>
            <person name="Submissions S."/>
        </authorList>
    </citation>
    <scope>NUCLEOTIDE SEQUENCE [LARGE SCALE GENOMIC DNA]</scope>
    <source>
        <strain evidence="5 6">DSM 16525</strain>
    </source>
</reference>
<evidence type="ECO:0000256" key="1">
    <source>
        <dbReference type="ARBA" id="ARBA00004999"/>
    </source>
</evidence>
<accession>A0ABY1C751</accession>
<gene>
    <name evidence="5" type="ORF">SAMN05443572_103116</name>
</gene>
<name>A0ABY1C751_MYXFU</name>
<dbReference type="Proteomes" id="UP000183760">
    <property type="component" value="Unassembled WGS sequence"/>
</dbReference>
<dbReference type="SUPFAM" id="SSF48239">
    <property type="entry name" value="Terpenoid cyclases/Protein prenyltransferases"/>
    <property type="match status" value="2"/>
</dbReference>
<dbReference type="Gene3D" id="1.50.10.20">
    <property type="match status" value="1"/>
</dbReference>
<dbReference type="PANTHER" id="PTHR11764:SF20">
    <property type="entry name" value="LANOSTEROL SYNTHASE"/>
    <property type="match status" value="1"/>
</dbReference>
<dbReference type="PANTHER" id="PTHR11764">
    <property type="entry name" value="TERPENE CYCLASE/MUTASE FAMILY MEMBER"/>
    <property type="match status" value="1"/>
</dbReference>
<evidence type="ECO:0000313" key="5">
    <source>
        <dbReference type="EMBL" id="SET76349.1"/>
    </source>
</evidence>
<dbReference type="InterPro" id="IPR001330">
    <property type="entry name" value="Prenyltrans"/>
</dbReference>
<proteinExistence type="inferred from homology"/>
<dbReference type="InterPro" id="IPR018333">
    <property type="entry name" value="Squalene_cyclase"/>
</dbReference>
<keyword evidence="3" id="KW-0677">Repeat</keyword>
<comment type="caution">
    <text evidence="5">The sequence shown here is derived from an EMBL/GenBank/DDBJ whole genome shotgun (WGS) entry which is preliminary data.</text>
</comment>
<evidence type="ECO:0000313" key="6">
    <source>
        <dbReference type="Proteomes" id="UP000183760"/>
    </source>
</evidence>
<evidence type="ECO:0000256" key="2">
    <source>
        <dbReference type="ARBA" id="ARBA00009755"/>
    </source>
</evidence>
<protein>
    <submittedName>
        <fullName evidence="5">Squalene-hopene/tetraprenyl-beta-curcumene cyclase</fullName>
    </submittedName>
</protein>
<evidence type="ECO:0000256" key="3">
    <source>
        <dbReference type="ARBA" id="ARBA00022737"/>
    </source>
</evidence>
<dbReference type="Pfam" id="PF00432">
    <property type="entry name" value="Prenyltrans"/>
    <property type="match status" value="1"/>
</dbReference>
<comment type="pathway">
    <text evidence="1">Secondary metabolite biosynthesis; hopanoid biosynthesis.</text>
</comment>